<dbReference type="PANTHER" id="PTHR30055:SF234">
    <property type="entry name" value="HTH-TYPE TRANSCRIPTIONAL REGULATOR BETI"/>
    <property type="match status" value="1"/>
</dbReference>
<dbReference type="InterPro" id="IPR009057">
    <property type="entry name" value="Homeodomain-like_sf"/>
</dbReference>
<dbReference type="InterPro" id="IPR050109">
    <property type="entry name" value="HTH-type_TetR-like_transc_reg"/>
</dbReference>
<evidence type="ECO:0000259" key="5">
    <source>
        <dbReference type="PROSITE" id="PS50977"/>
    </source>
</evidence>
<dbReference type="GO" id="GO:0003700">
    <property type="term" value="F:DNA-binding transcription factor activity"/>
    <property type="evidence" value="ECO:0007669"/>
    <property type="project" value="TreeGrafter"/>
</dbReference>
<reference evidence="6 7" key="1">
    <citation type="submission" date="2020-11" db="EMBL/GenBank/DDBJ databases">
        <title>Description of Pontivivens ytuae sp. nov. isolated from deep sea sediment of Mariana Trench.</title>
        <authorList>
            <person name="Wang Z."/>
            <person name="Sun Q.-L."/>
            <person name="Xu X.-D."/>
            <person name="Tang Y.-Z."/>
            <person name="Zhang J."/>
        </authorList>
    </citation>
    <scope>NUCLEOTIDE SEQUENCE [LARGE SCALE GENOMIC DNA]</scope>
    <source>
        <strain evidence="6 7">MT2928</strain>
    </source>
</reference>
<name>A0A7S9LRL9_9RHOB</name>
<evidence type="ECO:0000256" key="1">
    <source>
        <dbReference type="ARBA" id="ARBA00023015"/>
    </source>
</evidence>
<sequence>MSSANETTRDRLLAATCTLLAQSEGKPVRLSDIAKEAGVSRQALYLHFDNRTDLLIAAVRHVDATSDMDARLEESRTAATGRARLDAYVRAWADYIPVIHPVARALLLARETDEAAAAAWDDRMEAMREGCAAAVAALARDGDLRTDLEAAAATDLLWTLLHVRNWEHLHLDCGWSHDAIRREIAEAARRVLLTQPA</sequence>
<dbReference type="Pfam" id="PF00440">
    <property type="entry name" value="TetR_N"/>
    <property type="match status" value="1"/>
</dbReference>
<keyword evidence="2 4" id="KW-0238">DNA-binding</keyword>
<evidence type="ECO:0000313" key="7">
    <source>
        <dbReference type="Proteomes" id="UP000594800"/>
    </source>
</evidence>
<organism evidence="6 7">
    <name type="scientific">Pontivivens ytuae</name>
    <dbReference type="NCBI Taxonomy" id="2789856"/>
    <lineage>
        <taxon>Bacteria</taxon>
        <taxon>Pseudomonadati</taxon>
        <taxon>Pseudomonadota</taxon>
        <taxon>Alphaproteobacteria</taxon>
        <taxon>Rhodobacterales</taxon>
        <taxon>Paracoccaceae</taxon>
        <taxon>Pontivivens</taxon>
    </lineage>
</organism>
<dbReference type="RefSeq" id="WP_196103033.1">
    <property type="nucleotide sequence ID" value="NZ_CP064942.1"/>
</dbReference>
<dbReference type="SUPFAM" id="SSF46689">
    <property type="entry name" value="Homeodomain-like"/>
    <property type="match status" value="1"/>
</dbReference>
<keyword evidence="3" id="KW-0804">Transcription</keyword>
<keyword evidence="7" id="KW-1185">Reference proteome</keyword>
<accession>A0A7S9LRL9</accession>
<gene>
    <name evidence="6" type="ORF">I0K15_18930</name>
</gene>
<protein>
    <submittedName>
        <fullName evidence="6">TetR/AcrR family transcriptional regulator</fullName>
    </submittedName>
</protein>
<dbReference type="EMBL" id="CP064942">
    <property type="protein sequence ID" value="QPH53824.1"/>
    <property type="molecule type" value="Genomic_DNA"/>
</dbReference>
<dbReference type="InterPro" id="IPR036271">
    <property type="entry name" value="Tet_transcr_reg_TetR-rel_C_sf"/>
</dbReference>
<dbReference type="KEGG" id="poz:I0K15_18930"/>
<feature type="DNA-binding region" description="H-T-H motif" evidence="4">
    <location>
        <begin position="29"/>
        <end position="48"/>
    </location>
</feature>
<evidence type="ECO:0000313" key="6">
    <source>
        <dbReference type="EMBL" id="QPH53824.1"/>
    </source>
</evidence>
<dbReference type="SUPFAM" id="SSF48498">
    <property type="entry name" value="Tetracyclin repressor-like, C-terminal domain"/>
    <property type="match status" value="1"/>
</dbReference>
<keyword evidence="1" id="KW-0805">Transcription regulation</keyword>
<evidence type="ECO:0000256" key="3">
    <source>
        <dbReference type="ARBA" id="ARBA00023163"/>
    </source>
</evidence>
<feature type="domain" description="HTH tetR-type" evidence="5">
    <location>
        <begin position="6"/>
        <end position="66"/>
    </location>
</feature>
<evidence type="ECO:0000256" key="4">
    <source>
        <dbReference type="PROSITE-ProRule" id="PRU00335"/>
    </source>
</evidence>
<dbReference type="PANTHER" id="PTHR30055">
    <property type="entry name" value="HTH-TYPE TRANSCRIPTIONAL REGULATOR RUTR"/>
    <property type="match status" value="1"/>
</dbReference>
<dbReference type="Proteomes" id="UP000594800">
    <property type="component" value="Chromosome"/>
</dbReference>
<dbReference type="Gene3D" id="1.10.357.10">
    <property type="entry name" value="Tetracycline Repressor, domain 2"/>
    <property type="match status" value="1"/>
</dbReference>
<dbReference type="InterPro" id="IPR001647">
    <property type="entry name" value="HTH_TetR"/>
</dbReference>
<dbReference type="AlphaFoldDB" id="A0A7S9LRL9"/>
<dbReference type="PROSITE" id="PS50977">
    <property type="entry name" value="HTH_TETR_2"/>
    <property type="match status" value="1"/>
</dbReference>
<evidence type="ECO:0000256" key="2">
    <source>
        <dbReference type="ARBA" id="ARBA00023125"/>
    </source>
</evidence>
<dbReference type="GO" id="GO:0000976">
    <property type="term" value="F:transcription cis-regulatory region binding"/>
    <property type="evidence" value="ECO:0007669"/>
    <property type="project" value="TreeGrafter"/>
</dbReference>
<proteinExistence type="predicted"/>